<accession>A0A3D3TN58</accession>
<dbReference type="EMBL" id="DQBS01000189">
    <property type="protein sequence ID" value="HCO70590.1"/>
    <property type="molecule type" value="Genomic_DNA"/>
</dbReference>
<evidence type="ECO:0000313" key="1">
    <source>
        <dbReference type="EMBL" id="HCO70590.1"/>
    </source>
</evidence>
<sequence length="178" mass="20884">MSLDWMGELGGIIRSGIERKLDYLNLEKQWENSLSTKGLLYAENVRRREVLLCRRELETYRESGSSFLQARTDLLTKLSDRLTGLLLEIKQMEKERILPYTILSVSDLTDDFSTAHYVYLCRNPSDNEPLSSSIRDELKKLSSKYPERFHEAEKTILPREYDTTFIVGFINHFYESED</sequence>
<proteinExistence type="predicted"/>
<reference evidence="1 2" key="1">
    <citation type="journal article" date="2018" name="Nat. Biotechnol.">
        <title>A standardized bacterial taxonomy based on genome phylogeny substantially revises the tree of life.</title>
        <authorList>
            <person name="Parks D.H."/>
            <person name="Chuvochina M."/>
            <person name="Waite D.W."/>
            <person name="Rinke C."/>
            <person name="Skarshewski A."/>
            <person name="Chaumeil P.A."/>
            <person name="Hugenholtz P."/>
        </authorList>
    </citation>
    <scope>NUCLEOTIDE SEQUENCE [LARGE SCALE GENOMIC DNA]</scope>
    <source>
        <strain evidence="1">UBA9905</strain>
    </source>
</reference>
<evidence type="ECO:0000313" key="2">
    <source>
        <dbReference type="Proteomes" id="UP000264215"/>
    </source>
</evidence>
<comment type="caution">
    <text evidence="1">The sequence shown here is derived from an EMBL/GenBank/DDBJ whole genome shotgun (WGS) entry which is preliminary data.</text>
</comment>
<protein>
    <submittedName>
        <fullName evidence="1">Uncharacterized protein</fullName>
    </submittedName>
</protein>
<organism evidence="1 2">
    <name type="scientific">Mesotoga infera</name>
    <dbReference type="NCBI Taxonomy" id="1236046"/>
    <lineage>
        <taxon>Bacteria</taxon>
        <taxon>Thermotogati</taxon>
        <taxon>Thermotogota</taxon>
        <taxon>Thermotogae</taxon>
        <taxon>Kosmotogales</taxon>
        <taxon>Kosmotogaceae</taxon>
        <taxon>Mesotoga</taxon>
    </lineage>
</organism>
<gene>
    <name evidence="1" type="ORF">DIT26_08495</name>
</gene>
<name>A0A3D3TN58_9BACT</name>
<dbReference type="Proteomes" id="UP000264215">
    <property type="component" value="Unassembled WGS sequence"/>
</dbReference>
<dbReference type="AlphaFoldDB" id="A0A3D3TN58"/>